<evidence type="ECO:0000313" key="2">
    <source>
        <dbReference type="Proteomes" id="UP000701853"/>
    </source>
</evidence>
<sequence>MRNKSIFYLKRPTPSVPYLNSSSSFVLLFFKQIITKTILQSMLSFHGLPLCISSITHHFSRRVAEHERRREAMKAFVRANEEMGFRVNIETMVEESMGADVNGDRASVLKDLSCNSGLGSTANAG</sequence>
<dbReference type="AlphaFoldDB" id="A0A8J6CVD9"/>
<proteinExistence type="predicted"/>
<dbReference type="Proteomes" id="UP000701853">
    <property type="component" value="Chromosome 8"/>
</dbReference>
<accession>A0A8J6CVD9</accession>
<protein>
    <submittedName>
        <fullName evidence="1">Uncharacterized protein</fullName>
    </submittedName>
</protein>
<reference evidence="1 2" key="1">
    <citation type="journal article" date="2021" name="bioRxiv">
        <title>The Gossypium anomalum genome as a resource for cotton improvement and evolutionary analysis of hybrid incompatibility.</title>
        <authorList>
            <person name="Grover C.E."/>
            <person name="Yuan D."/>
            <person name="Arick M.A."/>
            <person name="Miller E.R."/>
            <person name="Hu G."/>
            <person name="Peterson D.G."/>
            <person name="Wendel J.F."/>
            <person name="Udall J.A."/>
        </authorList>
    </citation>
    <scope>NUCLEOTIDE SEQUENCE [LARGE SCALE GENOMIC DNA]</scope>
    <source>
        <strain evidence="1">JFW-Udall</strain>
        <tissue evidence="1">Leaf</tissue>
    </source>
</reference>
<comment type="caution">
    <text evidence="1">The sequence shown here is derived from an EMBL/GenBank/DDBJ whole genome shotgun (WGS) entry which is preliminary data.</text>
</comment>
<organism evidence="1 2">
    <name type="scientific">Gossypium anomalum</name>
    <dbReference type="NCBI Taxonomy" id="47600"/>
    <lineage>
        <taxon>Eukaryota</taxon>
        <taxon>Viridiplantae</taxon>
        <taxon>Streptophyta</taxon>
        <taxon>Embryophyta</taxon>
        <taxon>Tracheophyta</taxon>
        <taxon>Spermatophyta</taxon>
        <taxon>Magnoliopsida</taxon>
        <taxon>eudicotyledons</taxon>
        <taxon>Gunneridae</taxon>
        <taxon>Pentapetalae</taxon>
        <taxon>rosids</taxon>
        <taxon>malvids</taxon>
        <taxon>Malvales</taxon>
        <taxon>Malvaceae</taxon>
        <taxon>Malvoideae</taxon>
        <taxon>Gossypium</taxon>
    </lineage>
</organism>
<name>A0A8J6CVD9_9ROSI</name>
<gene>
    <name evidence="1" type="ORF">CXB51_021416</name>
</gene>
<keyword evidence="2" id="KW-1185">Reference proteome</keyword>
<dbReference type="OrthoDB" id="1886726at2759"/>
<dbReference type="EMBL" id="JAHUZN010000008">
    <property type="protein sequence ID" value="KAG8484866.1"/>
    <property type="molecule type" value="Genomic_DNA"/>
</dbReference>
<evidence type="ECO:0000313" key="1">
    <source>
        <dbReference type="EMBL" id="KAG8484866.1"/>
    </source>
</evidence>